<gene>
    <name evidence="5" type="ORF">NK662_04090</name>
</gene>
<dbReference type="EMBL" id="JANCLT010000002">
    <property type="protein sequence ID" value="MCP8967718.1"/>
    <property type="molecule type" value="Genomic_DNA"/>
</dbReference>
<name>A0AA41X7I6_9BACI</name>
<evidence type="ECO:0000256" key="1">
    <source>
        <dbReference type="ARBA" id="ARBA00023015"/>
    </source>
</evidence>
<keyword evidence="6" id="KW-1185">Reference proteome</keyword>
<dbReference type="GO" id="GO:0003677">
    <property type="term" value="F:DNA binding"/>
    <property type="evidence" value="ECO:0007669"/>
    <property type="project" value="UniProtKB-KW"/>
</dbReference>
<dbReference type="AlphaFoldDB" id="A0AA41X7I6"/>
<dbReference type="InterPro" id="IPR036388">
    <property type="entry name" value="WH-like_DNA-bd_sf"/>
</dbReference>
<dbReference type="Proteomes" id="UP001156102">
    <property type="component" value="Unassembled WGS sequence"/>
</dbReference>
<comment type="caution">
    <text evidence="5">The sequence shown here is derived from an EMBL/GenBank/DDBJ whole genome shotgun (WGS) entry which is preliminary data.</text>
</comment>
<organism evidence="5 6">
    <name type="scientific">Ectobacillus ponti</name>
    <dbReference type="NCBI Taxonomy" id="2961894"/>
    <lineage>
        <taxon>Bacteria</taxon>
        <taxon>Bacillati</taxon>
        <taxon>Bacillota</taxon>
        <taxon>Bacilli</taxon>
        <taxon>Bacillales</taxon>
        <taxon>Bacillaceae</taxon>
        <taxon>Ectobacillus</taxon>
    </lineage>
</organism>
<dbReference type="SUPFAM" id="SSF46785">
    <property type="entry name" value="Winged helix' DNA-binding domain"/>
    <property type="match status" value="1"/>
</dbReference>
<evidence type="ECO:0000256" key="3">
    <source>
        <dbReference type="ARBA" id="ARBA00023163"/>
    </source>
</evidence>
<proteinExistence type="predicted"/>
<evidence type="ECO:0000256" key="2">
    <source>
        <dbReference type="ARBA" id="ARBA00023125"/>
    </source>
</evidence>
<protein>
    <submittedName>
        <fullName evidence="5">Metalloregulator ArsR/SmtB family transcription factor</fullName>
    </submittedName>
</protein>
<dbReference type="InterPro" id="IPR011991">
    <property type="entry name" value="ArsR-like_HTH"/>
</dbReference>
<sequence length="96" mass="11061">MHTYQQIDEKGASQYAELLKLIAHPVRLRMLELVMQCGSISVKEMCEALGLPQPVISQHTTKMKKSRVLKAERKQLEVLYQVEDPRVRQIIALMQS</sequence>
<keyword evidence="3" id="KW-0804">Transcription</keyword>
<dbReference type="InterPro" id="IPR036390">
    <property type="entry name" value="WH_DNA-bd_sf"/>
</dbReference>
<evidence type="ECO:0000313" key="6">
    <source>
        <dbReference type="Proteomes" id="UP001156102"/>
    </source>
</evidence>
<dbReference type="NCBIfam" id="NF033788">
    <property type="entry name" value="HTH_metalloreg"/>
    <property type="match status" value="1"/>
</dbReference>
<dbReference type="RefSeq" id="WP_254757636.1">
    <property type="nucleotide sequence ID" value="NZ_JANCLT010000002.1"/>
</dbReference>
<feature type="domain" description="HTH arsR-type" evidence="4">
    <location>
        <begin position="7"/>
        <end position="96"/>
    </location>
</feature>
<accession>A0AA41X7I6</accession>
<dbReference type="Gene3D" id="1.10.10.10">
    <property type="entry name" value="Winged helix-like DNA-binding domain superfamily/Winged helix DNA-binding domain"/>
    <property type="match status" value="1"/>
</dbReference>
<dbReference type="Pfam" id="PF01022">
    <property type="entry name" value="HTH_5"/>
    <property type="match status" value="1"/>
</dbReference>
<keyword evidence="1" id="KW-0805">Transcription regulation</keyword>
<evidence type="ECO:0000259" key="4">
    <source>
        <dbReference type="PROSITE" id="PS50987"/>
    </source>
</evidence>
<dbReference type="PROSITE" id="PS50987">
    <property type="entry name" value="HTH_ARSR_2"/>
    <property type="match status" value="1"/>
</dbReference>
<keyword evidence="2" id="KW-0238">DNA-binding</keyword>
<dbReference type="PANTHER" id="PTHR43132">
    <property type="entry name" value="ARSENICAL RESISTANCE OPERON REPRESSOR ARSR-RELATED"/>
    <property type="match status" value="1"/>
</dbReference>
<dbReference type="InterPro" id="IPR001845">
    <property type="entry name" value="HTH_ArsR_DNA-bd_dom"/>
</dbReference>
<evidence type="ECO:0000313" key="5">
    <source>
        <dbReference type="EMBL" id="MCP8967718.1"/>
    </source>
</evidence>
<dbReference type="InterPro" id="IPR051011">
    <property type="entry name" value="Metal_resp_trans_reg"/>
</dbReference>
<dbReference type="CDD" id="cd00090">
    <property type="entry name" value="HTH_ARSR"/>
    <property type="match status" value="1"/>
</dbReference>
<dbReference type="SMART" id="SM00418">
    <property type="entry name" value="HTH_ARSR"/>
    <property type="match status" value="1"/>
</dbReference>
<reference evidence="5" key="1">
    <citation type="submission" date="2022-07" db="EMBL/GenBank/DDBJ databases">
        <authorList>
            <person name="Li W.-J."/>
            <person name="Deng Q.-Q."/>
        </authorList>
    </citation>
    <scope>NUCLEOTIDE SEQUENCE</scope>
    <source>
        <strain evidence="5">SYSU M60031</strain>
    </source>
</reference>
<dbReference type="PANTHER" id="PTHR43132:SF2">
    <property type="entry name" value="ARSENICAL RESISTANCE OPERON REPRESSOR ARSR-RELATED"/>
    <property type="match status" value="1"/>
</dbReference>
<dbReference type="GO" id="GO:0003700">
    <property type="term" value="F:DNA-binding transcription factor activity"/>
    <property type="evidence" value="ECO:0007669"/>
    <property type="project" value="InterPro"/>
</dbReference>